<dbReference type="RefSeq" id="WP_163674757.1">
    <property type="nucleotide sequence ID" value="NZ_JAAIYP010000009.1"/>
</dbReference>
<dbReference type="Pfam" id="PF01544">
    <property type="entry name" value="CorA"/>
    <property type="match status" value="1"/>
</dbReference>
<dbReference type="Gene3D" id="3.30.460.20">
    <property type="entry name" value="CorA soluble domain-like"/>
    <property type="match status" value="1"/>
</dbReference>
<evidence type="ECO:0000256" key="2">
    <source>
        <dbReference type="ARBA" id="ARBA00009765"/>
    </source>
</evidence>
<protein>
    <submittedName>
        <fullName evidence="7">Magnesium transporter CorA</fullName>
    </submittedName>
</protein>
<dbReference type="SUPFAM" id="SSF158791">
    <property type="entry name" value="MgtE N-terminal domain-like"/>
    <property type="match status" value="1"/>
</dbReference>
<keyword evidence="3 6" id="KW-0812">Transmembrane</keyword>
<dbReference type="PANTHER" id="PTHR47685">
    <property type="entry name" value="MAGNESIUM TRANSPORT PROTEIN CORA"/>
    <property type="match status" value="1"/>
</dbReference>
<dbReference type="PANTHER" id="PTHR47685:SF1">
    <property type="entry name" value="MAGNESIUM TRANSPORT PROTEIN CORA"/>
    <property type="match status" value="1"/>
</dbReference>
<accession>A0A7C9QRV1</accession>
<evidence type="ECO:0000256" key="4">
    <source>
        <dbReference type="ARBA" id="ARBA00022989"/>
    </source>
</evidence>
<evidence type="ECO:0000313" key="7">
    <source>
        <dbReference type="EMBL" id="NFV79065.1"/>
    </source>
</evidence>
<feature type="transmembrane region" description="Helical" evidence="6">
    <location>
        <begin position="399"/>
        <end position="420"/>
    </location>
</feature>
<dbReference type="InterPro" id="IPR045863">
    <property type="entry name" value="CorA_TM1_TM2"/>
</dbReference>
<comment type="similarity">
    <text evidence="2">Belongs to the CorA metal ion transporter (MIT) (TC 1.A.35) family.</text>
</comment>
<keyword evidence="5 6" id="KW-0472">Membrane</keyword>
<dbReference type="CDD" id="cd12835">
    <property type="entry name" value="EcCorA-like_1"/>
    <property type="match status" value="1"/>
</dbReference>
<keyword evidence="4 6" id="KW-1133">Transmembrane helix</keyword>
<dbReference type="InterPro" id="IPR045861">
    <property type="entry name" value="CorA_cytoplasmic_dom"/>
</dbReference>
<proteinExistence type="inferred from homology"/>
<comment type="caution">
    <text evidence="7">The sequence shown here is derived from an EMBL/GenBank/DDBJ whole genome shotgun (WGS) entry which is preliminary data.</text>
</comment>
<gene>
    <name evidence="7" type="ORF">G4223_02905</name>
</gene>
<evidence type="ECO:0000256" key="3">
    <source>
        <dbReference type="ARBA" id="ARBA00022692"/>
    </source>
</evidence>
<dbReference type="Proteomes" id="UP000480684">
    <property type="component" value="Unassembled WGS sequence"/>
</dbReference>
<keyword evidence="8" id="KW-1185">Reference proteome</keyword>
<dbReference type="SUPFAM" id="SSF143865">
    <property type="entry name" value="CorA soluble domain-like"/>
    <property type="match status" value="1"/>
</dbReference>
<dbReference type="InterPro" id="IPR002523">
    <property type="entry name" value="MgTranspt_CorA/ZnTranspt_ZntB"/>
</dbReference>
<dbReference type="GO" id="GO:0016020">
    <property type="term" value="C:membrane"/>
    <property type="evidence" value="ECO:0007669"/>
    <property type="project" value="UniProtKB-SubCell"/>
</dbReference>
<dbReference type="GO" id="GO:0015095">
    <property type="term" value="F:magnesium ion transmembrane transporter activity"/>
    <property type="evidence" value="ECO:0007669"/>
    <property type="project" value="TreeGrafter"/>
</dbReference>
<dbReference type="GO" id="GO:0015087">
    <property type="term" value="F:cobalt ion transmembrane transporter activity"/>
    <property type="evidence" value="ECO:0007669"/>
    <property type="project" value="TreeGrafter"/>
</dbReference>
<evidence type="ECO:0000313" key="8">
    <source>
        <dbReference type="Proteomes" id="UP000480684"/>
    </source>
</evidence>
<reference evidence="7 8" key="1">
    <citation type="submission" date="2020-02" db="EMBL/GenBank/DDBJ databases">
        <authorList>
            <person name="Dziuba M."/>
            <person name="Kuznetsov B."/>
            <person name="Mardanov A."/>
            <person name="Ravin N."/>
            <person name="Grouzdev D."/>
        </authorList>
    </citation>
    <scope>NUCLEOTIDE SEQUENCE [LARGE SCALE GENOMIC DNA]</scope>
    <source>
        <strain evidence="7 8">SpK</strain>
    </source>
</reference>
<dbReference type="InterPro" id="IPR050829">
    <property type="entry name" value="CorA_MIT"/>
</dbReference>
<evidence type="ECO:0000256" key="1">
    <source>
        <dbReference type="ARBA" id="ARBA00004141"/>
    </source>
</evidence>
<evidence type="ECO:0000256" key="5">
    <source>
        <dbReference type="ARBA" id="ARBA00023136"/>
    </source>
</evidence>
<dbReference type="SUPFAM" id="SSF144083">
    <property type="entry name" value="Magnesium transport protein CorA, transmembrane region"/>
    <property type="match status" value="1"/>
</dbReference>
<sequence length="443" mass="49790">MSLHAVAELLNKHKMVEDMVRAQPSRRAELVENVVHQQHLAELRALLARLPVAEIGRILEELPTDDAALVWRQIEAGRLNDVLWEIPQSLGELLAGPVEPRFLAGEVTAYELVNGRMRIVDVSCRSDMERLSPIWVDVMGASKSERGWIARRFGLELDDPEDLTDLEVSARFYVEENGEIHLHSNFLLDREGLSRTVPVAFVIHSDVLFTIRAEELPVFRLQRLRMRSQRGEVGDCKDLLLALYGADVEYSADALEDAYATLRRVGKQVLSESVTDTDAARILADIAEEEDLNGRIRSNMLDTQRAVSFLMRGRLLRGEQLDDAREIVRDIESLNSHTAFLFEKINFLMDATVGFINVNQNRRVSQLTVAGVVFMPLNVLAGVGGMSEFSMMTEGIPWPLSYGTLMVCMMLVGWGTYSVLRLAEARKAKRRAAHAALRKLAAE</sequence>
<dbReference type="Gene3D" id="1.20.58.340">
    <property type="entry name" value="Magnesium transport protein CorA, transmembrane region"/>
    <property type="match status" value="1"/>
</dbReference>
<dbReference type="AlphaFoldDB" id="A0A7C9QRV1"/>
<dbReference type="EMBL" id="JAAIYP010000009">
    <property type="protein sequence ID" value="NFV79065.1"/>
    <property type="molecule type" value="Genomic_DNA"/>
</dbReference>
<comment type="subcellular location">
    <subcellularLocation>
        <location evidence="1">Membrane</location>
        <topology evidence="1">Multi-pass membrane protein</topology>
    </subcellularLocation>
</comment>
<organism evidence="7 8">
    <name type="scientific">Magnetospirillum aberrantis SpK</name>
    <dbReference type="NCBI Taxonomy" id="908842"/>
    <lineage>
        <taxon>Bacteria</taxon>
        <taxon>Pseudomonadati</taxon>
        <taxon>Pseudomonadota</taxon>
        <taxon>Alphaproteobacteria</taxon>
        <taxon>Rhodospirillales</taxon>
        <taxon>Rhodospirillaceae</taxon>
        <taxon>Magnetospirillum</taxon>
    </lineage>
</organism>
<evidence type="ECO:0000256" key="6">
    <source>
        <dbReference type="SAM" id="Phobius"/>
    </source>
</evidence>
<name>A0A7C9QRV1_9PROT</name>
<dbReference type="GO" id="GO:0015099">
    <property type="term" value="F:nickel cation transmembrane transporter activity"/>
    <property type="evidence" value="ECO:0007669"/>
    <property type="project" value="TreeGrafter"/>
</dbReference>